<dbReference type="Pfam" id="PF05521">
    <property type="entry name" value="Phage_HCP"/>
    <property type="match status" value="1"/>
</dbReference>
<evidence type="ECO:0000313" key="1">
    <source>
        <dbReference type="EMBL" id="QJA50975.1"/>
    </source>
</evidence>
<name>A0A6H1ZUM6_9ZZZZ</name>
<sequence length="105" mass="11939">MRLGRLDTFIEIVRNGEIGRDEFNTPIYGEAVVVEAMAERVQQSGREYLAADGVQASRRIVFRTHRQPDIRLTDHVRMDGALLNIREVRPVGRLHMELHTEGAAS</sequence>
<accession>A0A6H1ZUM6</accession>
<dbReference type="InterPro" id="IPR038666">
    <property type="entry name" value="SSP1_head-tail_sf"/>
</dbReference>
<proteinExistence type="predicted"/>
<dbReference type="AlphaFoldDB" id="A0A6H1ZUM6"/>
<gene>
    <name evidence="1" type="ORF">TM448A01932_0018</name>
    <name evidence="2" type="ORF">TM448B00709_0020</name>
</gene>
<organism evidence="1">
    <name type="scientific">viral metagenome</name>
    <dbReference type="NCBI Taxonomy" id="1070528"/>
    <lineage>
        <taxon>unclassified sequences</taxon>
        <taxon>metagenomes</taxon>
        <taxon>organismal metagenomes</taxon>
    </lineage>
</organism>
<dbReference type="EMBL" id="MT144228">
    <property type="protein sequence ID" value="QJA50975.1"/>
    <property type="molecule type" value="Genomic_DNA"/>
</dbReference>
<dbReference type="InterPro" id="IPR008767">
    <property type="entry name" value="Phage_SPP1_head-tail_adaptor"/>
</dbReference>
<evidence type="ECO:0000313" key="2">
    <source>
        <dbReference type="EMBL" id="QJH96362.1"/>
    </source>
</evidence>
<dbReference type="EMBL" id="MT144648">
    <property type="protein sequence ID" value="QJH96362.1"/>
    <property type="molecule type" value="Genomic_DNA"/>
</dbReference>
<protein>
    <submittedName>
        <fullName evidence="1">Putative head-tail joining protein</fullName>
    </submittedName>
</protein>
<reference evidence="1" key="1">
    <citation type="submission" date="2020-03" db="EMBL/GenBank/DDBJ databases">
        <title>The deep terrestrial virosphere.</title>
        <authorList>
            <person name="Holmfeldt K."/>
            <person name="Nilsson E."/>
            <person name="Simone D."/>
            <person name="Lopez-Fernandez M."/>
            <person name="Wu X."/>
            <person name="de Brujin I."/>
            <person name="Lundin D."/>
            <person name="Andersson A."/>
            <person name="Bertilsson S."/>
            <person name="Dopson M."/>
        </authorList>
    </citation>
    <scope>NUCLEOTIDE SEQUENCE</scope>
    <source>
        <strain evidence="1">TM448A01932</strain>
        <strain evidence="2">TM448B00709</strain>
    </source>
</reference>
<dbReference type="Gene3D" id="2.40.10.270">
    <property type="entry name" value="Bacteriophage SPP1 head-tail adaptor protein"/>
    <property type="match status" value="1"/>
</dbReference>